<dbReference type="PANTHER" id="PTHR45950:SF10">
    <property type="entry name" value="HOMEOBOX-LEUCINE ZIPPER PROTEIN REVOLUTA"/>
    <property type="match status" value="1"/>
</dbReference>
<evidence type="ECO:0000256" key="1">
    <source>
        <dbReference type="ARBA" id="ARBA00023242"/>
    </source>
</evidence>
<dbReference type="Proteomes" id="UP001370490">
    <property type="component" value="Unassembled WGS sequence"/>
</dbReference>
<evidence type="ECO:0000313" key="4">
    <source>
        <dbReference type="Proteomes" id="UP001370490"/>
    </source>
</evidence>
<dbReference type="EMBL" id="JBAMMX010000009">
    <property type="protein sequence ID" value="KAK6933356.1"/>
    <property type="molecule type" value="Genomic_DNA"/>
</dbReference>
<protein>
    <submittedName>
        <fullName evidence="3">MEKHLA protein</fullName>
    </submittedName>
</protein>
<dbReference type="AlphaFoldDB" id="A0AAN8VPE7"/>
<feature type="domain" description="MEKHLA" evidence="2">
    <location>
        <begin position="279"/>
        <end position="421"/>
    </location>
</feature>
<comment type="caution">
    <text evidence="3">The sequence shown here is derived from an EMBL/GenBank/DDBJ whole genome shotgun (WGS) entry which is preliminary data.</text>
</comment>
<accession>A0AAN8VPE7</accession>
<name>A0AAN8VPE7_9MAGN</name>
<dbReference type="GO" id="GO:0003700">
    <property type="term" value="F:DNA-binding transcription factor activity"/>
    <property type="evidence" value="ECO:0007669"/>
    <property type="project" value="InterPro"/>
</dbReference>
<dbReference type="InterPro" id="IPR013978">
    <property type="entry name" value="MEKHLA"/>
</dbReference>
<evidence type="ECO:0000259" key="2">
    <source>
        <dbReference type="Pfam" id="PF08670"/>
    </source>
</evidence>
<keyword evidence="1" id="KW-0539">Nucleus</keyword>
<evidence type="ECO:0000313" key="3">
    <source>
        <dbReference type="EMBL" id="KAK6933356.1"/>
    </source>
</evidence>
<proteinExistence type="predicted"/>
<dbReference type="Pfam" id="PF08670">
    <property type="entry name" value="MEKHLA"/>
    <property type="match status" value="1"/>
</dbReference>
<organism evidence="3 4">
    <name type="scientific">Dillenia turbinata</name>
    <dbReference type="NCBI Taxonomy" id="194707"/>
    <lineage>
        <taxon>Eukaryota</taxon>
        <taxon>Viridiplantae</taxon>
        <taxon>Streptophyta</taxon>
        <taxon>Embryophyta</taxon>
        <taxon>Tracheophyta</taxon>
        <taxon>Spermatophyta</taxon>
        <taxon>Magnoliopsida</taxon>
        <taxon>eudicotyledons</taxon>
        <taxon>Gunneridae</taxon>
        <taxon>Pentapetalae</taxon>
        <taxon>Dilleniales</taxon>
        <taxon>Dilleniaceae</taxon>
        <taxon>Dillenia</taxon>
    </lineage>
</organism>
<reference evidence="3 4" key="1">
    <citation type="submission" date="2023-12" db="EMBL/GenBank/DDBJ databases">
        <title>A high-quality genome assembly for Dillenia turbinata (Dilleniales).</title>
        <authorList>
            <person name="Chanderbali A."/>
        </authorList>
    </citation>
    <scope>NUCLEOTIDE SEQUENCE [LARGE SCALE GENOMIC DNA]</scope>
    <source>
        <strain evidence="3">LSX21</strain>
        <tissue evidence="3">Leaf</tissue>
    </source>
</reference>
<gene>
    <name evidence="3" type="ORF">RJ641_036250</name>
</gene>
<sequence>MSDAAADDLIISVNSTNNMFTTSNLAKDLSSPGGVICVKASMLLHDVPPALLVHFLREHCSEWANTQIDAYAAMPYRVGTDTLLVFDPKATFESQTIMPLDSTIHNDEILDIVRLKGHALSPGEDSYCRGVHLLQMCSGVGENAVGACSELIFAPIGEAFPDDSLFLSSGFRILLLESDTDDGLRNRLDSGGTVDQASNLQACSATSLIARENCESNNSRSVLITAFQFPFRSHLQKDVAVMAQKYVRSLISSVQRIALAISPSLPNVGLKPTPCSPETLTQWICQSYSYFVGGELLGFNCQQGDSLLKQLWHYQDAILCCTIKSLPVLIFGNQAGLKMLESTLVALQYITLDKIFEESSHVTLFSSIPNIMQQGFAHLPGGLCMSTKGHYVSYDQAIAWKVLTPHQTVHCLAFAFFRWSFL</sequence>
<dbReference type="InterPro" id="IPR044830">
    <property type="entry name" value="HD-Zip_III"/>
</dbReference>
<keyword evidence="4" id="KW-1185">Reference proteome</keyword>
<dbReference type="PANTHER" id="PTHR45950">
    <property type="entry name" value="HOMEOBOX-LEUCINE ZIPPER PROTEIN ATHB-14"/>
    <property type="match status" value="1"/>
</dbReference>